<evidence type="ECO:0000313" key="8">
    <source>
        <dbReference type="EMBL" id="KAF8410225.1"/>
    </source>
</evidence>
<dbReference type="InterPro" id="IPR011333">
    <property type="entry name" value="SKP1/BTB/POZ_sf"/>
</dbReference>
<comment type="caution">
    <text evidence="8">The sequence shown here is derived from an EMBL/GenBank/DDBJ whole genome shotgun (WGS) entry which is preliminary data.</text>
</comment>
<dbReference type="OrthoDB" id="407106at2759"/>
<dbReference type="GO" id="GO:0016567">
    <property type="term" value="P:protein ubiquitination"/>
    <property type="evidence" value="ECO:0007669"/>
    <property type="project" value="UniProtKB-UniPathway"/>
</dbReference>
<dbReference type="InterPro" id="IPR027356">
    <property type="entry name" value="NPH3_dom"/>
</dbReference>
<dbReference type="PANTHER" id="PTHR32370">
    <property type="entry name" value="OS12G0117600 PROTEIN"/>
    <property type="match status" value="1"/>
</dbReference>
<feature type="region of interest" description="Disordered" evidence="5">
    <location>
        <begin position="478"/>
        <end position="521"/>
    </location>
</feature>
<evidence type="ECO:0000259" key="6">
    <source>
        <dbReference type="PROSITE" id="PS50097"/>
    </source>
</evidence>
<reference evidence="8 9" key="1">
    <citation type="submission" date="2020-04" db="EMBL/GenBank/DDBJ databases">
        <title>Plant Genome Project.</title>
        <authorList>
            <person name="Zhang R.-G."/>
        </authorList>
    </citation>
    <scope>NUCLEOTIDE SEQUENCE [LARGE SCALE GENOMIC DNA]</scope>
    <source>
        <strain evidence="8">YNK0</strain>
        <tissue evidence="8">Leaf</tissue>
    </source>
</reference>
<sequence>MRGWKDLGVVETIYEDEDEDSSNSPSVSPTLSSPPTPLQTRVDAWSLATGLETDVLIHVQDLCFNLHKNPLMSRSGYLKRHLTEPSEITLSPPLNITPETFSLVADFCYGSHIVITPFNVAALRVAAELLDMTEQNGAGDENLRQKTETYFSQAVSVNRECAAIVLRSCFSLLPEAEETAFLASRCIEALAVMDRVDSLDGWIDDVKSLAADEFQMIADSMHERFTRTHDLLYRIVDLYLKEHKGKITDEQKTRICSSVDCSKLSAQLLMHAVQNPRMPLRFIVRAMFVEQLNNRHSIFSAAAATDHHQLNTRHSVFSAAAAADHHQLNTRHSVFSAAAAADHHPRRLHNGQAATLGAILQHDAALRQVTQLKEAMEVTGSRIQSLERDLDDMKKLLRESENRRKELESSRAASFRLSSENKVVRGQRGSTSLASLPFYDRQDRRESSSSEKSCNENSLRNEKSFRWKLIHGLKSAFRTSSPTSKQDTESRVSSRVEGNDGGDVIVIKEDRPSHRRSRSLV</sequence>
<gene>
    <name evidence="8" type="ORF">HHK36_002748</name>
</gene>
<dbReference type="PROSITE" id="PS50097">
    <property type="entry name" value="BTB"/>
    <property type="match status" value="1"/>
</dbReference>
<evidence type="ECO:0000313" key="9">
    <source>
        <dbReference type="Proteomes" id="UP000655225"/>
    </source>
</evidence>
<feature type="compositionally biased region" description="Basic and acidic residues" evidence="5">
    <location>
        <begin position="440"/>
        <end position="449"/>
    </location>
</feature>
<comment type="pathway">
    <text evidence="1">Protein modification; protein ubiquitination.</text>
</comment>
<feature type="region of interest" description="Disordered" evidence="5">
    <location>
        <begin position="434"/>
        <end position="457"/>
    </location>
</feature>
<dbReference type="SMART" id="SM00225">
    <property type="entry name" value="BTB"/>
    <property type="match status" value="1"/>
</dbReference>
<feature type="region of interest" description="Disordered" evidence="5">
    <location>
        <begin position="15"/>
        <end position="37"/>
    </location>
</feature>
<evidence type="ECO:0000256" key="5">
    <source>
        <dbReference type="SAM" id="MobiDB-lite"/>
    </source>
</evidence>
<organism evidence="8 9">
    <name type="scientific">Tetracentron sinense</name>
    <name type="common">Spur-leaf</name>
    <dbReference type="NCBI Taxonomy" id="13715"/>
    <lineage>
        <taxon>Eukaryota</taxon>
        <taxon>Viridiplantae</taxon>
        <taxon>Streptophyta</taxon>
        <taxon>Embryophyta</taxon>
        <taxon>Tracheophyta</taxon>
        <taxon>Spermatophyta</taxon>
        <taxon>Magnoliopsida</taxon>
        <taxon>Trochodendrales</taxon>
        <taxon>Trochodendraceae</taxon>
        <taxon>Tetracentron</taxon>
    </lineage>
</organism>
<accession>A0A834ZMR6</accession>
<dbReference type="InterPro" id="IPR043454">
    <property type="entry name" value="NPH3/RPT2-like"/>
</dbReference>
<feature type="domain" description="BTB" evidence="6">
    <location>
        <begin position="53"/>
        <end position="117"/>
    </location>
</feature>
<feature type="compositionally biased region" description="Low complexity" evidence="5">
    <location>
        <begin position="22"/>
        <end position="31"/>
    </location>
</feature>
<evidence type="ECO:0000256" key="3">
    <source>
        <dbReference type="PROSITE-ProRule" id="PRU00982"/>
    </source>
</evidence>
<protein>
    <submittedName>
        <fullName evidence="8">Uncharacterized protein</fullName>
    </submittedName>
</protein>
<proteinExistence type="inferred from homology"/>
<dbReference type="EMBL" id="JABCRI010000002">
    <property type="protein sequence ID" value="KAF8410225.1"/>
    <property type="molecule type" value="Genomic_DNA"/>
</dbReference>
<dbReference type="Pfam" id="PF00651">
    <property type="entry name" value="BTB"/>
    <property type="match status" value="1"/>
</dbReference>
<evidence type="ECO:0000256" key="2">
    <source>
        <dbReference type="ARBA" id="ARBA00022786"/>
    </source>
</evidence>
<keyword evidence="2" id="KW-0833">Ubl conjugation pathway</keyword>
<feature type="compositionally biased region" description="Basic and acidic residues" evidence="5">
    <location>
        <begin position="486"/>
        <end position="498"/>
    </location>
</feature>
<comment type="similarity">
    <text evidence="3">Belongs to the NPH3 family.</text>
</comment>
<feature type="coiled-coil region" evidence="4">
    <location>
        <begin position="369"/>
        <end position="413"/>
    </location>
</feature>
<dbReference type="UniPathway" id="UPA00143"/>
<dbReference type="SUPFAM" id="SSF54695">
    <property type="entry name" value="POZ domain"/>
    <property type="match status" value="1"/>
</dbReference>
<dbReference type="Proteomes" id="UP000655225">
    <property type="component" value="Unassembled WGS sequence"/>
</dbReference>
<name>A0A834ZMR6_TETSI</name>
<dbReference type="AlphaFoldDB" id="A0A834ZMR6"/>
<evidence type="ECO:0000256" key="4">
    <source>
        <dbReference type="SAM" id="Coils"/>
    </source>
</evidence>
<evidence type="ECO:0000256" key="1">
    <source>
        <dbReference type="ARBA" id="ARBA00004906"/>
    </source>
</evidence>
<dbReference type="InterPro" id="IPR000210">
    <property type="entry name" value="BTB/POZ_dom"/>
</dbReference>
<feature type="domain" description="NPH3" evidence="7">
    <location>
        <begin position="208"/>
        <end position="293"/>
    </location>
</feature>
<dbReference type="Gene3D" id="3.30.710.10">
    <property type="entry name" value="Potassium Channel Kv1.1, Chain A"/>
    <property type="match status" value="1"/>
</dbReference>
<evidence type="ECO:0000259" key="7">
    <source>
        <dbReference type="PROSITE" id="PS51649"/>
    </source>
</evidence>
<keyword evidence="9" id="KW-1185">Reference proteome</keyword>
<dbReference type="OMA" id="CNYIDCS"/>
<dbReference type="Pfam" id="PF03000">
    <property type="entry name" value="NPH3"/>
    <property type="match status" value="1"/>
</dbReference>
<keyword evidence="4" id="KW-0175">Coiled coil</keyword>
<dbReference type="PROSITE" id="PS51649">
    <property type="entry name" value="NPH3"/>
    <property type="match status" value="1"/>
</dbReference>